<evidence type="ECO:0000256" key="3">
    <source>
        <dbReference type="ARBA" id="ARBA00022729"/>
    </source>
</evidence>
<proteinExistence type="inferred from homology"/>
<evidence type="ECO:0000256" key="1">
    <source>
        <dbReference type="ARBA" id="ARBA00004196"/>
    </source>
</evidence>
<reference evidence="6 7" key="1">
    <citation type="submission" date="2016-10" db="EMBL/GenBank/DDBJ databases">
        <authorList>
            <person name="de Groot N.N."/>
        </authorList>
    </citation>
    <scope>NUCLEOTIDE SEQUENCE [LARGE SCALE GENOMIC DNA]</scope>
    <source>
        <strain evidence="6 7">CGMCC 1.5070</strain>
    </source>
</reference>
<dbReference type="Pfam" id="PF13407">
    <property type="entry name" value="Peripla_BP_4"/>
    <property type="match status" value="1"/>
</dbReference>
<accession>A0A1H7Z8J0</accession>
<evidence type="ECO:0000313" key="6">
    <source>
        <dbReference type="EMBL" id="SEM54543.1"/>
    </source>
</evidence>
<comment type="similarity">
    <text evidence="2">Belongs to the bacterial solute-binding protein 2 family.</text>
</comment>
<evidence type="ECO:0000259" key="5">
    <source>
        <dbReference type="Pfam" id="PF13407"/>
    </source>
</evidence>
<evidence type="ECO:0000256" key="4">
    <source>
        <dbReference type="SAM" id="SignalP"/>
    </source>
</evidence>
<keyword evidence="7" id="KW-1185">Reference proteome</keyword>
<dbReference type="SUPFAM" id="SSF53822">
    <property type="entry name" value="Periplasmic binding protein-like I"/>
    <property type="match status" value="1"/>
</dbReference>
<dbReference type="EMBL" id="FOCG01000001">
    <property type="protein sequence ID" value="SEM54543.1"/>
    <property type="molecule type" value="Genomic_DNA"/>
</dbReference>
<dbReference type="STRING" id="474960.SAMN05216180_0499"/>
<dbReference type="InterPro" id="IPR028082">
    <property type="entry name" value="Peripla_BP_I"/>
</dbReference>
<evidence type="ECO:0000256" key="2">
    <source>
        <dbReference type="ARBA" id="ARBA00007639"/>
    </source>
</evidence>
<dbReference type="GO" id="GO:0030246">
    <property type="term" value="F:carbohydrate binding"/>
    <property type="evidence" value="ECO:0007669"/>
    <property type="project" value="UniProtKB-ARBA"/>
</dbReference>
<dbReference type="Proteomes" id="UP000199158">
    <property type="component" value="Unassembled WGS sequence"/>
</dbReference>
<feature type="signal peptide" evidence="4">
    <location>
        <begin position="1"/>
        <end position="21"/>
    </location>
</feature>
<organism evidence="6 7">
    <name type="scientific">Hydrogenoanaerobacterium saccharovorans</name>
    <dbReference type="NCBI Taxonomy" id="474960"/>
    <lineage>
        <taxon>Bacteria</taxon>
        <taxon>Bacillati</taxon>
        <taxon>Bacillota</taxon>
        <taxon>Clostridia</taxon>
        <taxon>Eubacteriales</taxon>
        <taxon>Oscillospiraceae</taxon>
        <taxon>Hydrogenoanaerobacterium</taxon>
    </lineage>
</organism>
<comment type="subcellular location">
    <subcellularLocation>
        <location evidence="1">Cell envelope</location>
    </subcellularLocation>
</comment>
<dbReference type="CDD" id="cd01536">
    <property type="entry name" value="PBP1_ABC_sugar_binding-like"/>
    <property type="match status" value="1"/>
</dbReference>
<dbReference type="PANTHER" id="PTHR46847:SF1">
    <property type="entry name" value="D-ALLOSE-BINDING PERIPLASMIC PROTEIN-RELATED"/>
    <property type="match status" value="1"/>
</dbReference>
<name>A0A1H7Z8J0_9FIRM</name>
<dbReference type="Gene3D" id="3.40.50.2300">
    <property type="match status" value="2"/>
</dbReference>
<dbReference type="PANTHER" id="PTHR46847">
    <property type="entry name" value="D-ALLOSE-BINDING PERIPLASMIC PROTEIN-RELATED"/>
    <property type="match status" value="1"/>
</dbReference>
<dbReference type="AlphaFoldDB" id="A0A1H7Z8J0"/>
<sequence length="337" mass="35273">MKKAFSLALALLMILSMVACGANQTPASPSQPQSSVDVNNSSNDAENIVIGYATKSSSSPFWVENIAGAKKAEKELGIKLNVIGPPVENDVSGQIAVLEDMITSKVNAIVVAPCGDVGVADVVKKAMSSQIPVIAVDNGVEGVDVDSLVCTDNYAAGQMAGKFIGEQIGGEGKVIIVNGIVAQGSGKGRRDGFVDYMKITYGDKVNVVEVTGDWDDQKALSGFEAALAANADVKAGYAAWDGAALAMHKVLKQEGRDDVVLCGFDCYEESLKLMNADDPIFKGDIAQNPSNMGYTAIMTAYAAIKGESIRKNIDTGTTMVTAENVANYAKQMGVVLN</sequence>
<feature type="domain" description="Periplasmic binding protein" evidence="5">
    <location>
        <begin position="50"/>
        <end position="307"/>
    </location>
</feature>
<evidence type="ECO:0000313" key="7">
    <source>
        <dbReference type="Proteomes" id="UP000199158"/>
    </source>
</evidence>
<dbReference type="InterPro" id="IPR025997">
    <property type="entry name" value="SBP_2_dom"/>
</dbReference>
<dbReference type="PROSITE" id="PS51257">
    <property type="entry name" value="PROKAR_LIPOPROTEIN"/>
    <property type="match status" value="1"/>
</dbReference>
<gene>
    <name evidence="6" type="ORF">SAMN05216180_0499</name>
</gene>
<dbReference type="RefSeq" id="WP_162840770.1">
    <property type="nucleotide sequence ID" value="NZ_FOCG01000001.1"/>
</dbReference>
<protein>
    <submittedName>
        <fullName evidence="6">Ribose transport system substrate-binding protein</fullName>
    </submittedName>
</protein>
<dbReference type="GO" id="GO:0030313">
    <property type="term" value="C:cell envelope"/>
    <property type="evidence" value="ECO:0007669"/>
    <property type="project" value="UniProtKB-SubCell"/>
</dbReference>
<keyword evidence="3 4" id="KW-0732">Signal</keyword>
<feature type="chain" id="PRO_5039045788" evidence="4">
    <location>
        <begin position="22"/>
        <end position="337"/>
    </location>
</feature>